<dbReference type="PANTHER" id="PTHR30460:SF0">
    <property type="entry name" value="MODERATE CONDUCTANCE MECHANOSENSITIVE CHANNEL YBIO"/>
    <property type="match status" value="1"/>
</dbReference>
<keyword evidence="5 7" id="KW-1133">Transmembrane helix</keyword>
<evidence type="ECO:0000256" key="5">
    <source>
        <dbReference type="ARBA" id="ARBA00022989"/>
    </source>
</evidence>
<keyword evidence="4 7" id="KW-0812">Transmembrane</keyword>
<dbReference type="InterPro" id="IPR011066">
    <property type="entry name" value="MscS_channel_C_sf"/>
</dbReference>
<evidence type="ECO:0000256" key="7">
    <source>
        <dbReference type="SAM" id="Phobius"/>
    </source>
</evidence>
<dbReference type="InterPro" id="IPR010920">
    <property type="entry name" value="LSM_dom_sf"/>
</dbReference>
<feature type="domain" description="Mechanosensitive ion channel MscS" evidence="9">
    <location>
        <begin position="581"/>
        <end position="646"/>
    </location>
</feature>
<dbReference type="Pfam" id="PF21088">
    <property type="entry name" value="MS_channel_1st"/>
    <property type="match status" value="1"/>
</dbReference>
<dbReference type="PANTHER" id="PTHR30460">
    <property type="entry name" value="MODERATE CONDUCTANCE MECHANOSENSITIVE CHANNEL YBIO"/>
    <property type="match status" value="1"/>
</dbReference>
<proteinExistence type="inferred from homology"/>
<evidence type="ECO:0000313" key="12">
    <source>
        <dbReference type="EMBL" id="KYO56468.1"/>
    </source>
</evidence>
<evidence type="ECO:0000259" key="9">
    <source>
        <dbReference type="Pfam" id="PF00924"/>
    </source>
</evidence>
<dbReference type="SUPFAM" id="SSF50182">
    <property type="entry name" value="Sm-like ribonucleoproteins"/>
    <property type="match status" value="1"/>
</dbReference>
<dbReference type="InterPro" id="IPR049278">
    <property type="entry name" value="MS_channel_C"/>
</dbReference>
<comment type="similarity">
    <text evidence="2">Belongs to the MscS (TC 1.A.23) family.</text>
</comment>
<evidence type="ECO:0000256" key="1">
    <source>
        <dbReference type="ARBA" id="ARBA00004651"/>
    </source>
</evidence>
<dbReference type="PROSITE" id="PS51257">
    <property type="entry name" value="PROKAR_LIPOPROTEIN"/>
    <property type="match status" value="1"/>
</dbReference>
<keyword evidence="3" id="KW-1003">Cell membrane</keyword>
<evidence type="ECO:0000256" key="8">
    <source>
        <dbReference type="SAM" id="SignalP"/>
    </source>
</evidence>
<feature type="domain" description="Mechanosensitive ion channel transmembrane helices 2/3" evidence="11">
    <location>
        <begin position="539"/>
        <end position="580"/>
    </location>
</feature>
<feature type="signal peptide" evidence="8">
    <location>
        <begin position="1"/>
        <end position="35"/>
    </location>
</feature>
<dbReference type="Pfam" id="PF00924">
    <property type="entry name" value="MS_channel_2nd"/>
    <property type="match status" value="1"/>
</dbReference>
<reference evidence="12 13" key="1">
    <citation type="submission" date="2015-12" db="EMBL/GenBank/DDBJ databases">
        <title>Genome sequence of Tistrella mobilis MCCC 1A02139.</title>
        <authorList>
            <person name="Lu L."/>
            <person name="Lai Q."/>
            <person name="Shao Z."/>
            <person name="Qian P."/>
        </authorList>
    </citation>
    <scope>NUCLEOTIDE SEQUENCE [LARGE SCALE GENOMIC DNA]</scope>
    <source>
        <strain evidence="12 13">MCCC 1A02139</strain>
    </source>
</reference>
<dbReference type="Gene3D" id="3.30.70.100">
    <property type="match status" value="1"/>
</dbReference>
<dbReference type="GO" id="GO:0008381">
    <property type="term" value="F:mechanosensitive monoatomic ion channel activity"/>
    <property type="evidence" value="ECO:0007669"/>
    <property type="project" value="InterPro"/>
</dbReference>
<evidence type="ECO:0000256" key="3">
    <source>
        <dbReference type="ARBA" id="ARBA00022475"/>
    </source>
</evidence>
<feature type="transmembrane region" description="Helical" evidence="7">
    <location>
        <begin position="281"/>
        <end position="299"/>
    </location>
</feature>
<dbReference type="AlphaFoldDB" id="A0A161R7C0"/>
<feature type="chain" id="PRO_5007826199" description="Mechanosensitive ion channel family protein" evidence="8">
    <location>
        <begin position="36"/>
        <end position="773"/>
    </location>
</feature>
<feature type="transmembrane region" description="Helical" evidence="7">
    <location>
        <begin position="483"/>
        <end position="501"/>
    </location>
</feature>
<evidence type="ECO:0000259" key="11">
    <source>
        <dbReference type="Pfam" id="PF21088"/>
    </source>
</evidence>
<dbReference type="InterPro" id="IPR006685">
    <property type="entry name" value="MscS_channel_2nd"/>
</dbReference>
<feature type="transmembrane region" description="Helical" evidence="7">
    <location>
        <begin position="349"/>
        <end position="367"/>
    </location>
</feature>
<keyword evidence="8" id="KW-0732">Signal</keyword>
<feature type="transmembrane region" description="Helical" evidence="7">
    <location>
        <begin position="446"/>
        <end position="463"/>
    </location>
</feature>
<feature type="transmembrane region" description="Helical" evidence="7">
    <location>
        <begin position="311"/>
        <end position="329"/>
    </location>
</feature>
<name>A0A161R7C0_9PROT</name>
<accession>A0A161R7C0</accession>
<dbReference type="InterPro" id="IPR023408">
    <property type="entry name" value="MscS_beta-dom_sf"/>
</dbReference>
<dbReference type="SUPFAM" id="SSF82861">
    <property type="entry name" value="Mechanosensitive channel protein MscS (YggB), transmembrane region"/>
    <property type="match status" value="1"/>
</dbReference>
<evidence type="ECO:0000313" key="13">
    <source>
        <dbReference type="Proteomes" id="UP000075787"/>
    </source>
</evidence>
<sequence length="773" mass="82444">MPMGRMVGNGRGMMLMVLAGVMWLMLASGCSPAMAAMPQMMLAQQQSAAAPAAPTPAPAPADPERVRELMGLLADPAIQAWIAAQAAAGAAAPASPPASAAMLPADAAERRMMAERLLTARIDGIRAFLGTLKDGLPQIPAELAAAAGTFRARIGAGTGGVILPLLGFALLGCGFEWAFTRATRPLRRRIEAHPTDRPRMRLRVAGLRALYGLGVLAAFALGSIGAFAVMPWPPMLRQVVASYLLIVLMLRLVTGLGRILLSPQVPRFRIVPMSDAAARHWMLWSAVLVGWYGLGDVTLDLLHGLGMSPGPWAALGLGIGLVLLLLTLIATWTRPEIDGEGRAHRRRALATWLFSIYLVGVWLLLFTGSIQPFQVAIVLLLLFVVLLPATRRAVAHFVRPTEHPDGTAPEPEPATALPVHGGGEGGGVMISAGPAPSMIAISVGRGLRAFWLLGAAVLIAGIIDYDLTELTRRETPLQRVMGGIFQAVVIVLVADIAWRLAAAWIDHRLMRAAHDGATGGEDALRRQARLRTLLPILRNLLLAVLGVITLLMVLSSLGVEIGPLIAGAGVVGVAIGFGAQTLVKDIISGMFFLFDDAFRVGEYIESGNIRGTVESFSLRSMKLRHHRGALHTIPFGSLDKITNYSRDWVIDKLTVKVTYAADLDKVKKIIKQVGRDLQQDPEFAPNIIETLKMQGVEQFGDYAIQLRLKMMTKPGEQFVIRRRAYALIKKAFEANDIAFAFPTVSVSGQGGDAAAAAQATLAASAAGEDGKAG</sequence>
<feature type="transmembrane region" description="Helical" evidence="7">
    <location>
        <begin position="241"/>
        <end position="261"/>
    </location>
</feature>
<evidence type="ECO:0000256" key="2">
    <source>
        <dbReference type="ARBA" id="ARBA00008017"/>
    </source>
</evidence>
<dbReference type="GO" id="GO:0005886">
    <property type="term" value="C:plasma membrane"/>
    <property type="evidence" value="ECO:0007669"/>
    <property type="project" value="UniProtKB-SubCell"/>
</dbReference>
<evidence type="ECO:0000256" key="6">
    <source>
        <dbReference type="ARBA" id="ARBA00023136"/>
    </source>
</evidence>
<dbReference type="InterPro" id="IPR049142">
    <property type="entry name" value="MS_channel_1st"/>
</dbReference>
<feature type="transmembrane region" description="Helical" evidence="7">
    <location>
        <begin position="161"/>
        <end position="179"/>
    </location>
</feature>
<dbReference type="Gene3D" id="1.10.287.1260">
    <property type="match status" value="1"/>
</dbReference>
<feature type="transmembrane region" description="Helical" evidence="7">
    <location>
        <begin position="536"/>
        <end position="555"/>
    </location>
</feature>
<evidence type="ECO:0008006" key="14">
    <source>
        <dbReference type="Google" id="ProtNLM"/>
    </source>
</evidence>
<comment type="caution">
    <text evidence="12">The sequence shown here is derived from an EMBL/GenBank/DDBJ whole genome shotgun (WGS) entry which is preliminary data.</text>
</comment>
<feature type="transmembrane region" description="Helical" evidence="7">
    <location>
        <begin position="209"/>
        <end position="229"/>
    </location>
</feature>
<comment type="subcellular location">
    <subcellularLocation>
        <location evidence="1">Cell membrane</location>
        <topology evidence="1">Multi-pass membrane protein</topology>
    </subcellularLocation>
</comment>
<dbReference type="EMBL" id="LPZR01000044">
    <property type="protein sequence ID" value="KYO56468.1"/>
    <property type="molecule type" value="Genomic_DNA"/>
</dbReference>
<evidence type="ECO:0000256" key="4">
    <source>
        <dbReference type="ARBA" id="ARBA00022692"/>
    </source>
</evidence>
<dbReference type="Pfam" id="PF21082">
    <property type="entry name" value="MS_channel_3rd"/>
    <property type="match status" value="1"/>
</dbReference>
<dbReference type="InterPro" id="IPR011014">
    <property type="entry name" value="MscS_channel_TM-2"/>
</dbReference>
<dbReference type="SUPFAM" id="SSF82689">
    <property type="entry name" value="Mechanosensitive channel protein MscS (YggB), C-terminal domain"/>
    <property type="match status" value="1"/>
</dbReference>
<feature type="domain" description="Mechanosensitive ion channel MscS C-terminal" evidence="10">
    <location>
        <begin position="652"/>
        <end position="739"/>
    </location>
</feature>
<feature type="transmembrane region" description="Helical" evidence="7">
    <location>
        <begin position="561"/>
        <end position="583"/>
    </location>
</feature>
<keyword evidence="6 7" id="KW-0472">Membrane</keyword>
<dbReference type="InterPro" id="IPR045276">
    <property type="entry name" value="YbiO_bact"/>
</dbReference>
<dbReference type="Gene3D" id="2.30.30.60">
    <property type="match status" value="1"/>
</dbReference>
<evidence type="ECO:0000259" key="10">
    <source>
        <dbReference type="Pfam" id="PF21082"/>
    </source>
</evidence>
<protein>
    <recommendedName>
        <fullName evidence="14">Mechanosensitive ion channel family protein</fullName>
    </recommendedName>
</protein>
<organism evidence="12 13">
    <name type="scientific">Tistrella mobilis</name>
    <dbReference type="NCBI Taxonomy" id="171437"/>
    <lineage>
        <taxon>Bacteria</taxon>
        <taxon>Pseudomonadati</taxon>
        <taxon>Pseudomonadota</taxon>
        <taxon>Alphaproteobacteria</taxon>
        <taxon>Geminicoccales</taxon>
        <taxon>Geminicoccaceae</taxon>
        <taxon>Tistrella</taxon>
    </lineage>
</organism>
<dbReference type="Proteomes" id="UP000075787">
    <property type="component" value="Unassembled WGS sequence"/>
</dbReference>
<gene>
    <name evidence="12" type="ORF">AUP44_22140</name>
</gene>
<feature type="transmembrane region" description="Helical" evidence="7">
    <location>
        <begin position="373"/>
        <end position="390"/>
    </location>
</feature>